<keyword evidence="8 16" id="KW-0808">Transferase</keyword>
<comment type="caution">
    <text evidence="17">The sequence shown here is derived from an EMBL/GenBank/DDBJ whole genome shotgun (WGS) entry which is preliminary data.</text>
</comment>
<feature type="binding site" evidence="16">
    <location>
        <begin position="96"/>
        <end position="99"/>
    </location>
    <ligand>
        <name>substrate</name>
    </ligand>
</feature>
<dbReference type="HAMAP" id="MF_01274">
    <property type="entry name" value="Pantothen_kinase_3"/>
    <property type="match status" value="1"/>
</dbReference>
<dbReference type="PANTHER" id="PTHR34265:SF1">
    <property type="entry name" value="TYPE III PANTOTHENATE KINASE"/>
    <property type="match status" value="1"/>
</dbReference>
<feature type="binding site" evidence="16">
    <location>
        <position position="174"/>
    </location>
    <ligand>
        <name>substrate</name>
    </ligand>
</feature>
<proteinExistence type="inferred from homology"/>
<keyword evidence="9 16" id="KW-0547">Nucleotide-binding</keyword>
<evidence type="ECO:0000313" key="18">
    <source>
        <dbReference type="Proteomes" id="UP000633278"/>
    </source>
</evidence>
<evidence type="ECO:0000256" key="7">
    <source>
        <dbReference type="ARBA" id="ARBA00022490"/>
    </source>
</evidence>
<organism evidence="17 18">
    <name type="scientific">Polaribacter pacificus</name>
    <dbReference type="NCBI Taxonomy" id="1775173"/>
    <lineage>
        <taxon>Bacteria</taxon>
        <taxon>Pseudomonadati</taxon>
        <taxon>Bacteroidota</taxon>
        <taxon>Flavobacteriia</taxon>
        <taxon>Flavobacteriales</taxon>
        <taxon>Flavobacteriaceae</taxon>
    </lineage>
</organism>
<dbReference type="NCBIfam" id="TIGR00671">
    <property type="entry name" value="baf"/>
    <property type="match status" value="1"/>
</dbReference>
<feature type="active site" description="Proton acceptor" evidence="16">
    <location>
        <position position="98"/>
    </location>
</feature>
<feature type="binding site" evidence="16">
    <location>
        <begin position="9"/>
        <end position="16"/>
    </location>
    <ligand>
        <name>ATP</name>
        <dbReference type="ChEBI" id="CHEBI:30616"/>
    </ligand>
</feature>
<dbReference type="AlphaFoldDB" id="A0A917HZ09"/>
<keyword evidence="10 16" id="KW-0418">Kinase</keyword>
<dbReference type="Pfam" id="PF03309">
    <property type="entry name" value="Pan_kinase"/>
    <property type="match status" value="1"/>
</dbReference>
<keyword evidence="12 16" id="KW-0630">Potassium</keyword>
<keyword evidence="16" id="KW-0479">Metal-binding</keyword>
<evidence type="ECO:0000256" key="5">
    <source>
        <dbReference type="ARBA" id="ARBA00011738"/>
    </source>
</evidence>
<evidence type="ECO:0000256" key="9">
    <source>
        <dbReference type="ARBA" id="ARBA00022741"/>
    </source>
</evidence>
<keyword evidence="13 16" id="KW-0173">Coenzyme A biosynthesis</keyword>
<dbReference type="GO" id="GO:0046872">
    <property type="term" value="F:metal ion binding"/>
    <property type="evidence" value="ECO:0007669"/>
    <property type="project" value="UniProtKB-KW"/>
</dbReference>
<dbReference type="EMBL" id="BMJW01000001">
    <property type="protein sequence ID" value="GGG96879.1"/>
    <property type="molecule type" value="Genomic_DNA"/>
</dbReference>
<dbReference type="PANTHER" id="PTHR34265">
    <property type="entry name" value="TYPE III PANTOTHENATE KINASE"/>
    <property type="match status" value="1"/>
</dbReference>
<evidence type="ECO:0000256" key="15">
    <source>
        <dbReference type="ARBA" id="ARBA00040883"/>
    </source>
</evidence>
<evidence type="ECO:0000256" key="2">
    <source>
        <dbReference type="ARBA" id="ARBA00001958"/>
    </source>
</evidence>
<protein>
    <recommendedName>
        <fullName evidence="15 16">Type III pantothenate kinase</fullName>
        <ecNumber evidence="6 16">2.7.1.33</ecNumber>
    </recommendedName>
    <alternativeName>
        <fullName evidence="16">PanK-III</fullName>
    </alternativeName>
    <alternativeName>
        <fullName evidence="16">Pantothenic acid kinase</fullName>
    </alternativeName>
</protein>
<dbReference type="InterPro" id="IPR043129">
    <property type="entry name" value="ATPase_NBD"/>
</dbReference>
<comment type="catalytic activity">
    <reaction evidence="1 16">
        <text>(R)-pantothenate + ATP = (R)-4'-phosphopantothenate + ADP + H(+)</text>
        <dbReference type="Rhea" id="RHEA:16373"/>
        <dbReference type="ChEBI" id="CHEBI:10986"/>
        <dbReference type="ChEBI" id="CHEBI:15378"/>
        <dbReference type="ChEBI" id="CHEBI:29032"/>
        <dbReference type="ChEBI" id="CHEBI:30616"/>
        <dbReference type="ChEBI" id="CHEBI:456216"/>
        <dbReference type="EC" id="2.7.1.33"/>
    </reaction>
</comment>
<dbReference type="NCBIfam" id="NF009853">
    <property type="entry name" value="PRK13320.1-5"/>
    <property type="match status" value="1"/>
</dbReference>
<comment type="function">
    <text evidence="16">Catalyzes the phosphorylation of pantothenate (Pan), the first step in CoA biosynthesis.</text>
</comment>
<evidence type="ECO:0000256" key="3">
    <source>
        <dbReference type="ARBA" id="ARBA00004496"/>
    </source>
</evidence>
<dbReference type="CDD" id="cd24015">
    <property type="entry name" value="ASKHA_NBD_PanK-III"/>
    <property type="match status" value="1"/>
</dbReference>
<comment type="pathway">
    <text evidence="4 16">Cofactor biosynthesis; coenzyme A biosynthesis; CoA from (R)-pantothenate: step 1/5.</text>
</comment>
<dbReference type="GO" id="GO:0005737">
    <property type="term" value="C:cytoplasm"/>
    <property type="evidence" value="ECO:0007669"/>
    <property type="project" value="UniProtKB-SubCell"/>
</dbReference>
<evidence type="ECO:0000256" key="12">
    <source>
        <dbReference type="ARBA" id="ARBA00022958"/>
    </source>
</evidence>
<comment type="subcellular location">
    <subcellularLocation>
        <location evidence="3 16">Cytoplasm</location>
    </subcellularLocation>
</comment>
<accession>A0A917HZ09</accession>
<sequence>MNLMNLIIDVGNTRIKAAVFENDRLTEHLIFEQEQLLEKVEEIVKKYAITAGILSSVSEISQKTLALLHEKCPFVLLNSETKVPFVNKYATPNTLGVDRIASMANAAVKYSGKNVLVIDAGTCITYDFINDSGSYLGGIISPGIEMRYKALHSFTAKLPLLTKISSPKITGDSTVSSMHSGVINAVLEEVKGFISSYENKNKDLTIVLTGGDTNFLAKQLKSSIFANPNFVLEGLNAILIHNK</sequence>
<feature type="binding site" evidence="16">
    <location>
        <position position="119"/>
    </location>
    <ligand>
        <name>K(+)</name>
        <dbReference type="ChEBI" id="CHEBI:29103"/>
    </ligand>
</feature>
<name>A0A917HZ09_9FLAO</name>
<evidence type="ECO:0000256" key="6">
    <source>
        <dbReference type="ARBA" id="ARBA00012102"/>
    </source>
</evidence>
<evidence type="ECO:0000256" key="13">
    <source>
        <dbReference type="ARBA" id="ARBA00022993"/>
    </source>
</evidence>
<comment type="cofactor">
    <cofactor evidence="2">
        <name>K(+)</name>
        <dbReference type="ChEBI" id="CHEBI:29103"/>
    </cofactor>
</comment>
<reference evidence="17" key="1">
    <citation type="journal article" date="2014" name="Int. J. Syst. Evol. Microbiol.">
        <title>Complete genome sequence of Corynebacterium casei LMG S-19264T (=DSM 44701T), isolated from a smear-ripened cheese.</title>
        <authorList>
            <consortium name="US DOE Joint Genome Institute (JGI-PGF)"/>
            <person name="Walter F."/>
            <person name="Albersmeier A."/>
            <person name="Kalinowski J."/>
            <person name="Ruckert C."/>
        </authorList>
    </citation>
    <scope>NUCLEOTIDE SEQUENCE</scope>
    <source>
        <strain evidence="17">CGMCC 1.15763</strain>
    </source>
</reference>
<evidence type="ECO:0000256" key="11">
    <source>
        <dbReference type="ARBA" id="ARBA00022840"/>
    </source>
</evidence>
<evidence type="ECO:0000256" key="10">
    <source>
        <dbReference type="ARBA" id="ARBA00022777"/>
    </source>
</evidence>
<dbReference type="GO" id="GO:0004594">
    <property type="term" value="F:pantothenate kinase activity"/>
    <property type="evidence" value="ECO:0007669"/>
    <property type="project" value="UniProtKB-UniRule"/>
</dbReference>
<evidence type="ECO:0000256" key="14">
    <source>
        <dbReference type="ARBA" id="ARBA00038036"/>
    </source>
</evidence>
<evidence type="ECO:0000256" key="8">
    <source>
        <dbReference type="ARBA" id="ARBA00022679"/>
    </source>
</evidence>
<evidence type="ECO:0000256" key="4">
    <source>
        <dbReference type="ARBA" id="ARBA00005225"/>
    </source>
</evidence>
<reference evidence="17" key="2">
    <citation type="submission" date="2020-09" db="EMBL/GenBank/DDBJ databases">
        <authorList>
            <person name="Sun Q."/>
            <person name="Zhou Y."/>
        </authorList>
    </citation>
    <scope>NUCLEOTIDE SEQUENCE</scope>
    <source>
        <strain evidence="17">CGMCC 1.15763</strain>
    </source>
</reference>
<comment type="similarity">
    <text evidence="14 16">Belongs to the type III pantothenate kinase family.</text>
</comment>
<dbReference type="GO" id="GO:0015937">
    <property type="term" value="P:coenzyme A biosynthetic process"/>
    <property type="evidence" value="ECO:0007669"/>
    <property type="project" value="UniProtKB-UniRule"/>
</dbReference>
<keyword evidence="11 16" id="KW-0067">ATP-binding</keyword>
<keyword evidence="18" id="KW-1185">Reference proteome</keyword>
<dbReference type="Proteomes" id="UP000633278">
    <property type="component" value="Unassembled WGS sequence"/>
</dbReference>
<comment type="subunit">
    <text evidence="5 16">Homodimer.</text>
</comment>
<dbReference type="SUPFAM" id="SSF53067">
    <property type="entry name" value="Actin-like ATPase domain"/>
    <property type="match status" value="2"/>
</dbReference>
<evidence type="ECO:0000256" key="16">
    <source>
        <dbReference type="HAMAP-Rule" id="MF_01274"/>
    </source>
</evidence>
<feature type="binding site" evidence="16">
    <location>
        <position position="89"/>
    </location>
    <ligand>
        <name>substrate</name>
    </ligand>
</feature>
<evidence type="ECO:0000313" key="17">
    <source>
        <dbReference type="EMBL" id="GGG96879.1"/>
    </source>
</evidence>
<feature type="binding site" evidence="16">
    <location>
        <position position="122"/>
    </location>
    <ligand>
        <name>ATP</name>
        <dbReference type="ChEBI" id="CHEBI:30616"/>
    </ligand>
</feature>
<comment type="cofactor">
    <cofactor evidence="16">
        <name>NH4(+)</name>
        <dbReference type="ChEBI" id="CHEBI:28938"/>
    </cofactor>
    <cofactor evidence="16">
        <name>K(+)</name>
        <dbReference type="ChEBI" id="CHEBI:29103"/>
    </cofactor>
    <text evidence="16">A monovalent cation. Ammonium or potassium.</text>
</comment>
<dbReference type="EC" id="2.7.1.33" evidence="6 16"/>
<evidence type="ECO:0000256" key="1">
    <source>
        <dbReference type="ARBA" id="ARBA00001206"/>
    </source>
</evidence>
<dbReference type="InterPro" id="IPR004619">
    <property type="entry name" value="Type_III_PanK"/>
</dbReference>
<dbReference type="Gene3D" id="3.30.420.40">
    <property type="match status" value="2"/>
</dbReference>
<dbReference type="GO" id="GO:0005524">
    <property type="term" value="F:ATP binding"/>
    <property type="evidence" value="ECO:0007669"/>
    <property type="project" value="UniProtKB-UniRule"/>
</dbReference>
<keyword evidence="7 16" id="KW-0963">Cytoplasm</keyword>
<gene>
    <name evidence="16 17" type="primary">coaX</name>
    <name evidence="17" type="ORF">GCM10011416_13460</name>
</gene>